<keyword evidence="3" id="KW-0378">Hydrolase</keyword>
<dbReference type="CDD" id="cd00882">
    <property type="entry name" value="Ras_like_GTPase"/>
    <property type="match status" value="1"/>
</dbReference>
<evidence type="ECO:0000313" key="6">
    <source>
        <dbReference type="EMBL" id="GHA73704.1"/>
    </source>
</evidence>
<organism evidence="6 7">
    <name type="scientific">Streptomyces termitum</name>
    <dbReference type="NCBI Taxonomy" id="67368"/>
    <lineage>
        <taxon>Bacteria</taxon>
        <taxon>Bacillati</taxon>
        <taxon>Actinomycetota</taxon>
        <taxon>Actinomycetes</taxon>
        <taxon>Kitasatosporales</taxon>
        <taxon>Streptomycetaceae</taxon>
        <taxon>Streptomyces</taxon>
    </lineage>
</organism>
<keyword evidence="2" id="KW-0547">Nucleotide-binding</keyword>
<protein>
    <recommendedName>
        <fullName evidence="8">ATP-binding protein</fullName>
    </recommendedName>
</protein>
<evidence type="ECO:0000313" key="7">
    <source>
        <dbReference type="Proteomes" id="UP000644020"/>
    </source>
</evidence>
<name>A0A918W7E4_9ACTN</name>
<keyword evidence="7" id="KW-1185">Reference proteome</keyword>
<dbReference type="InterPro" id="IPR027417">
    <property type="entry name" value="P-loop_NTPase"/>
</dbReference>
<evidence type="ECO:0008006" key="8">
    <source>
        <dbReference type="Google" id="ProtNLM"/>
    </source>
</evidence>
<dbReference type="SUPFAM" id="SSF52540">
    <property type="entry name" value="P-loop containing nucleoside triphosphate hydrolases"/>
    <property type="match status" value="1"/>
</dbReference>
<dbReference type="GO" id="GO:0016787">
    <property type="term" value="F:hydrolase activity"/>
    <property type="evidence" value="ECO:0007669"/>
    <property type="project" value="UniProtKB-KW"/>
</dbReference>
<evidence type="ECO:0000256" key="3">
    <source>
        <dbReference type="ARBA" id="ARBA00022801"/>
    </source>
</evidence>
<gene>
    <name evidence="6" type="ORF">GCM10010305_15370</name>
</gene>
<evidence type="ECO:0000256" key="4">
    <source>
        <dbReference type="ARBA" id="ARBA00023134"/>
    </source>
</evidence>
<dbReference type="PANTHER" id="PTHR42708">
    <property type="entry name" value="ATP/GTP-BINDING PROTEIN-RELATED"/>
    <property type="match status" value="1"/>
</dbReference>
<dbReference type="Gene3D" id="3.40.50.300">
    <property type="entry name" value="P-loop containing nucleotide triphosphate hydrolases"/>
    <property type="match status" value="1"/>
</dbReference>
<reference evidence="6" key="2">
    <citation type="submission" date="2020-09" db="EMBL/GenBank/DDBJ databases">
        <authorList>
            <person name="Sun Q."/>
            <person name="Ohkuma M."/>
        </authorList>
    </citation>
    <scope>NUCLEOTIDE SEQUENCE</scope>
    <source>
        <strain evidence="6">JCM 4518</strain>
    </source>
</reference>
<evidence type="ECO:0000256" key="1">
    <source>
        <dbReference type="ARBA" id="ARBA00005290"/>
    </source>
</evidence>
<sequence length="256" mass="27618">MDSVVSDATTVSASPETVLPETVLPEAVPQETAPPRAASPETGRPAVAIPAQQRGGTAEPDPEDGAQDWQLDHSRAPIATKIVVAGGFGVGKTTFVRAVSEITPLQTEALMTQASEETDDLTATPDKLTTTVAMDFGRITLDNDLVLYVFGTPGQQRFWFMWDDLVRGAIGAIVLADTRRLTDCFPALDYFESCGLPYVVAVNHFEGTELFEPEDVREALTISPEVPVVIMDARKRYSVVETLLAMVEHALSATPE</sequence>
<dbReference type="Pfam" id="PF03029">
    <property type="entry name" value="ATP_bind_1"/>
    <property type="match status" value="1"/>
</dbReference>
<dbReference type="GO" id="GO:0005525">
    <property type="term" value="F:GTP binding"/>
    <property type="evidence" value="ECO:0007669"/>
    <property type="project" value="UniProtKB-KW"/>
</dbReference>
<keyword evidence="4" id="KW-0342">GTP-binding</keyword>
<accession>A0A918W7E4</accession>
<dbReference type="InterPro" id="IPR004130">
    <property type="entry name" value="Gpn"/>
</dbReference>
<comment type="caution">
    <text evidence="6">The sequence shown here is derived from an EMBL/GenBank/DDBJ whole genome shotgun (WGS) entry which is preliminary data.</text>
</comment>
<dbReference type="EMBL" id="BMUL01000003">
    <property type="protein sequence ID" value="GHA73704.1"/>
    <property type="molecule type" value="Genomic_DNA"/>
</dbReference>
<dbReference type="PANTHER" id="PTHR42708:SF1">
    <property type="entry name" value="GLIDING MOTILITY PROTEIN MGLA"/>
    <property type="match status" value="1"/>
</dbReference>
<comment type="similarity">
    <text evidence="1">Belongs to the GPN-loop GTPase family.</text>
</comment>
<dbReference type="AlphaFoldDB" id="A0A918W7E4"/>
<evidence type="ECO:0000256" key="5">
    <source>
        <dbReference type="SAM" id="MobiDB-lite"/>
    </source>
</evidence>
<feature type="region of interest" description="Disordered" evidence="5">
    <location>
        <begin position="1"/>
        <end position="69"/>
    </location>
</feature>
<feature type="compositionally biased region" description="Low complexity" evidence="5">
    <location>
        <begin position="1"/>
        <end position="14"/>
    </location>
</feature>
<evidence type="ECO:0000256" key="2">
    <source>
        <dbReference type="ARBA" id="ARBA00022741"/>
    </source>
</evidence>
<dbReference type="InterPro" id="IPR052705">
    <property type="entry name" value="Gliding_Motility_GTPase"/>
</dbReference>
<proteinExistence type="inferred from homology"/>
<dbReference type="Proteomes" id="UP000644020">
    <property type="component" value="Unassembled WGS sequence"/>
</dbReference>
<reference evidence="6" key="1">
    <citation type="journal article" date="2014" name="Int. J. Syst. Evol. Microbiol.">
        <title>Complete genome sequence of Corynebacterium casei LMG S-19264T (=DSM 44701T), isolated from a smear-ripened cheese.</title>
        <authorList>
            <consortium name="US DOE Joint Genome Institute (JGI-PGF)"/>
            <person name="Walter F."/>
            <person name="Albersmeier A."/>
            <person name="Kalinowski J."/>
            <person name="Ruckert C."/>
        </authorList>
    </citation>
    <scope>NUCLEOTIDE SEQUENCE</scope>
    <source>
        <strain evidence="6">JCM 4518</strain>
    </source>
</reference>